<reference evidence="10" key="2">
    <citation type="submission" date="2016-01" db="EMBL/GenBank/DDBJ databases">
        <title>Six Aerococcus type strain genome sequencing and assembly using PacBio and Illumina Hiseq.</title>
        <authorList>
            <person name="Carkaci D."/>
            <person name="Dargis R."/>
            <person name="Nielsen X.C."/>
            <person name="Skovgaard O."/>
            <person name="Fuursted K."/>
            <person name="Christensen J.J."/>
        </authorList>
    </citation>
    <scope>NUCLEOTIDE SEQUENCE [LARGE SCALE GENOMIC DNA]</scope>
    <source>
        <strain evidence="10">CCUG42038B</strain>
    </source>
</reference>
<dbReference type="Gene3D" id="3.30.70.890">
    <property type="entry name" value="GHMP kinase, C-terminal domain"/>
    <property type="match status" value="1"/>
</dbReference>
<name>A0A109RI90_9LACT</name>
<dbReference type="InterPro" id="IPR005917">
    <property type="entry name" value="Pmev_kinase_bact"/>
</dbReference>
<keyword evidence="6" id="KW-0067">ATP-binding</keyword>
<accession>A0A109RI90</accession>
<keyword evidence="4" id="KW-0547">Nucleotide-binding</keyword>
<evidence type="ECO:0000256" key="4">
    <source>
        <dbReference type="ARBA" id="ARBA00022741"/>
    </source>
</evidence>
<protein>
    <recommendedName>
        <fullName evidence="2">phosphomevalonate kinase</fullName>
        <ecNumber evidence="2">2.7.4.2</ecNumber>
    </recommendedName>
</protein>
<evidence type="ECO:0000256" key="5">
    <source>
        <dbReference type="ARBA" id="ARBA00022777"/>
    </source>
</evidence>
<dbReference type="EC" id="2.7.4.2" evidence="2"/>
<evidence type="ECO:0000256" key="2">
    <source>
        <dbReference type="ARBA" id="ARBA00012958"/>
    </source>
</evidence>
<dbReference type="EMBL" id="CP014163">
    <property type="protein sequence ID" value="AMB99820.1"/>
    <property type="molecule type" value="Genomic_DNA"/>
</dbReference>
<keyword evidence="10" id="KW-1185">Reference proteome</keyword>
<keyword evidence="3" id="KW-0808">Transferase</keyword>
<dbReference type="InterPro" id="IPR006204">
    <property type="entry name" value="GHMP_kinase_N_dom"/>
</dbReference>
<dbReference type="STRING" id="128944.AWM75_07510"/>
<dbReference type="GO" id="GO:0005524">
    <property type="term" value="F:ATP binding"/>
    <property type="evidence" value="ECO:0007669"/>
    <property type="project" value="UniProtKB-KW"/>
</dbReference>
<dbReference type="OrthoDB" id="1522677at2"/>
<dbReference type="UniPathway" id="UPA00057">
    <property type="reaction ID" value="UER00099"/>
</dbReference>
<dbReference type="PANTHER" id="PTHR31814">
    <property type="match status" value="1"/>
</dbReference>
<sequence length="374" mass="41026">MPSQTVTSRVPGKLYLAGEYAVVANHQPALVTAVDAFLAVTAKKSQAELGVLTTNLADHPFMWFADADGHIVSNSPHAESFDLIWQAIEVASRYCLTKAGLEPADRLVFNLDIKSQLDSPDGQKYGLGSSGAVTLAVLDAVLQLYGVDSELSFADRALVLYKLGVISQTKLGLKGSFGDLAASARTGVVYYRSFDRAWFADQAMTTGPEIADLVASYWPLLTIDQLALPANWQLSLVWTQEEASTETQINHANRLNRDAIHKNFLNYSRKQVDSLQAAWQGEDFDQVCHYLAKNRETISFYTKQIGKAYETDRLKLALEIADDFSGQAKISGAGAGDCAYLLCQSAQVDQAVKQAWQQAGLTTLDYNFYQAKED</sequence>
<proteinExistence type="predicted"/>
<feature type="domain" description="GHMP kinase N-terminal" evidence="7">
    <location>
        <begin position="98"/>
        <end position="185"/>
    </location>
</feature>
<evidence type="ECO:0000256" key="6">
    <source>
        <dbReference type="ARBA" id="ARBA00022840"/>
    </source>
</evidence>
<dbReference type="SUPFAM" id="SSF54211">
    <property type="entry name" value="Ribosomal protein S5 domain 2-like"/>
    <property type="match status" value="1"/>
</dbReference>
<dbReference type="KEGG" id="auh:AWM75_07510"/>
<dbReference type="InterPro" id="IPR013750">
    <property type="entry name" value="GHMP_kinase_C_dom"/>
</dbReference>
<feature type="domain" description="GHMP kinase C-terminal" evidence="8">
    <location>
        <begin position="309"/>
        <end position="359"/>
    </location>
</feature>
<dbReference type="PRINTS" id="PR00959">
    <property type="entry name" value="MEVGALKINASE"/>
</dbReference>
<dbReference type="RefSeq" id="WP_067980338.1">
    <property type="nucleotide sequence ID" value="NZ_CP014163.1"/>
</dbReference>
<dbReference type="InterPro" id="IPR036554">
    <property type="entry name" value="GHMP_kinase_C_sf"/>
</dbReference>
<reference evidence="9 10" key="1">
    <citation type="journal article" date="2016" name="Genome Announc.">
        <title>Complete Genome Sequences of Aerococcus christensenii CCUG 28831T, Aerococcus sanguinicola CCUG 43001T, Aerococcus urinae CCUG 36881T, Aerococcus urinaeequi CCUG 28094T, Aerococcus urinaehominis CCUG 42038 BT, and Aerococcus viridans CCUG 4311T.</title>
        <authorList>
            <person name="Carkaci D."/>
            <person name="Dargis R."/>
            <person name="Nielsen X.C."/>
            <person name="Skovgaard O."/>
            <person name="Fuursted K."/>
            <person name="Christensen J.J."/>
        </authorList>
    </citation>
    <scope>NUCLEOTIDE SEQUENCE [LARGE SCALE GENOMIC DNA]</scope>
    <source>
        <strain evidence="9 10">CCUG42038B</strain>
    </source>
</reference>
<dbReference type="GO" id="GO:0004631">
    <property type="term" value="F:phosphomevalonate kinase activity"/>
    <property type="evidence" value="ECO:0007669"/>
    <property type="project" value="UniProtKB-EC"/>
</dbReference>
<evidence type="ECO:0000313" key="10">
    <source>
        <dbReference type="Proteomes" id="UP000062260"/>
    </source>
</evidence>
<dbReference type="Gene3D" id="3.30.230.10">
    <property type="match status" value="1"/>
</dbReference>
<gene>
    <name evidence="9" type="ORF">AWM75_07510</name>
</gene>
<dbReference type="InterPro" id="IPR035102">
    <property type="entry name" value="Phosphomevalonate_kinase"/>
</dbReference>
<organism evidence="9 10">
    <name type="scientific">Aerococcus urinaehominis</name>
    <dbReference type="NCBI Taxonomy" id="128944"/>
    <lineage>
        <taxon>Bacteria</taxon>
        <taxon>Bacillati</taxon>
        <taxon>Bacillota</taxon>
        <taxon>Bacilli</taxon>
        <taxon>Lactobacillales</taxon>
        <taxon>Aerococcaceae</taxon>
        <taxon>Aerococcus</taxon>
    </lineage>
</organism>
<dbReference type="NCBIfam" id="TIGR01220">
    <property type="entry name" value="Pmev_kin_Gr_pos"/>
    <property type="match status" value="1"/>
</dbReference>
<dbReference type="SUPFAM" id="SSF55060">
    <property type="entry name" value="GHMP Kinase, C-terminal domain"/>
    <property type="match status" value="1"/>
</dbReference>
<evidence type="ECO:0000259" key="7">
    <source>
        <dbReference type="Pfam" id="PF00288"/>
    </source>
</evidence>
<dbReference type="Pfam" id="PF08544">
    <property type="entry name" value="GHMP_kinases_C"/>
    <property type="match status" value="1"/>
</dbReference>
<dbReference type="GO" id="GO:0019287">
    <property type="term" value="P:isopentenyl diphosphate biosynthetic process, mevalonate pathway"/>
    <property type="evidence" value="ECO:0007669"/>
    <property type="project" value="UniProtKB-UniPathway"/>
</dbReference>
<dbReference type="PANTHER" id="PTHR31814:SF2">
    <property type="entry name" value="PHOSPHOMEVALONATE KINASE"/>
    <property type="match status" value="1"/>
</dbReference>
<dbReference type="AlphaFoldDB" id="A0A109RI90"/>
<dbReference type="InterPro" id="IPR014721">
    <property type="entry name" value="Ribsml_uS5_D2-typ_fold_subgr"/>
</dbReference>
<keyword evidence="5" id="KW-0418">Kinase</keyword>
<dbReference type="Pfam" id="PF00288">
    <property type="entry name" value="GHMP_kinases_N"/>
    <property type="match status" value="1"/>
</dbReference>
<evidence type="ECO:0000259" key="8">
    <source>
        <dbReference type="Pfam" id="PF08544"/>
    </source>
</evidence>
<dbReference type="Proteomes" id="UP000062260">
    <property type="component" value="Chromosome"/>
</dbReference>
<dbReference type="InterPro" id="IPR020568">
    <property type="entry name" value="Ribosomal_Su5_D2-typ_SF"/>
</dbReference>
<evidence type="ECO:0000256" key="3">
    <source>
        <dbReference type="ARBA" id="ARBA00022679"/>
    </source>
</evidence>
<evidence type="ECO:0000256" key="1">
    <source>
        <dbReference type="ARBA" id="ARBA00005017"/>
    </source>
</evidence>
<evidence type="ECO:0000313" key="9">
    <source>
        <dbReference type="EMBL" id="AMB99820.1"/>
    </source>
</evidence>
<comment type="pathway">
    <text evidence="1">Isoprenoid biosynthesis; isopentenyl diphosphate biosynthesis via mevalonate pathway; isopentenyl diphosphate from (R)-mevalonate: step 2/3.</text>
</comment>